<dbReference type="Gene3D" id="1.25.40.10">
    <property type="entry name" value="Tetratricopeptide repeat domain"/>
    <property type="match status" value="2"/>
</dbReference>
<name>A0ABN6UXE5_9BACT</name>
<dbReference type="Proteomes" id="UP001242010">
    <property type="component" value="Chromosome"/>
</dbReference>
<sequence>MNGPAGLAILFATASLLGQHGSPKAAPGGVSAQEKAPQRMTDAQAAELAKEALRAENPTAIRALLVRLKGHTFKSSKVPERELVLYAQGMLEARLGNLSAAAPPLKKLEKQWPKSPFMGEVQTLLAEEAVGQRRFKDAEGRLHRALASDLTSERKRKAQELLLWTLVEQGRPREGMPIVQSLRPLEGNEKPSEKGLAAIVEILGAAGDRAQIEGSRNAFLNLYPKSELLARVDLAYGRTLGRTGDAKGSAEVLRKLIKDHPSSVQADDARLALASLLTDGSLADAKDMPSAESLLAEIRKGGRKLPKGPAQLVELRVLVGKSLWEEALNLVQAMEAGGVPGEPEVKKLWQTAWNAWVAQRLEKGFPGELLARLKPGAFLALEAKGRTGVAELLAFNGLLEALPPLIAEAPAKERPGLRKAALAKVQPEAQPQGVLKLLPPRGDSPDEALARARAEAALEHWPQLRTALGRARPGQERMKALLRLLQRPMGKGETQILRLKEAEGWWARCTEKGEIREPLGILVADLRFQTGDVRGALALYPAKTAAADQRGWVALMRAQALLKLGQREQARLQIREARDEQGFKGQRDALARSLGAY</sequence>
<gene>
    <name evidence="1" type="ORF">GETHOR_16140</name>
</gene>
<keyword evidence="2" id="KW-1185">Reference proteome</keyword>
<organism evidence="1 2">
    <name type="scientific">Geothrix oryzae</name>
    <dbReference type="NCBI Taxonomy" id="2927975"/>
    <lineage>
        <taxon>Bacteria</taxon>
        <taxon>Pseudomonadati</taxon>
        <taxon>Acidobacteriota</taxon>
        <taxon>Holophagae</taxon>
        <taxon>Holophagales</taxon>
        <taxon>Holophagaceae</taxon>
        <taxon>Geothrix</taxon>
    </lineage>
</organism>
<evidence type="ECO:0000313" key="2">
    <source>
        <dbReference type="Proteomes" id="UP001242010"/>
    </source>
</evidence>
<dbReference type="EMBL" id="AP027079">
    <property type="protein sequence ID" value="BDU69513.1"/>
    <property type="molecule type" value="Genomic_DNA"/>
</dbReference>
<dbReference type="InterPro" id="IPR011990">
    <property type="entry name" value="TPR-like_helical_dom_sf"/>
</dbReference>
<dbReference type="SUPFAM" id="SSF48452">
    <property type="entry name" value="TPR-like"/>
    <property type="match status" value="1"/>
</dbReference>
<reference evidence="2" key="1">
    <citation type="journal article" date="2023" name="Int. J. Syst. Evol. Microbiol.">
        <title>Mesoterricola silvestris gen. nov., sp. nov., Mesoterricola sediminis sp. nov., Geothrix oryzae sp. nov., Geothrix edaphica sp. nov., Geothrix rubra sp. nov., and Geothrix limicola sp. nov., six novel members of Acidobacteriota isolated from soils.</title>
        <authorList>
            <person name="Itoh H."/>
            <person name="Sugisawa Y."/>
            <person name="Mise K."/>
            <person name="Xu Z."/>
            <person name="Kuniyasu M."/>
            <person name="Ushijima N."/>
            <person name="Kawano K."/>
            <person name="Kobayashi E."/>
            <person name="Shiratori Y."/>
            <person name="Masuda Y."/>
            <person name="Senoo K."/>
        </authorList>
    </citation>
    <scope>NUCLEOTIDE SEQUENCE [LARGE SCALE GENOMIC DNA]</scope>
    <source>
        <strain evidence="2">Red222</strain>
    </source>
</reference>
<accession>A0ABN6UXE5</accession>
<evidence type="ECO:0008006" key="3">
    <source>
        <dbReference type="Google" id="ProtNLM"/>
    </source>
</evidence>
<evidence type="ECO:0000313" key="1">
    <source>
        <dbReference type="EMBL" id="BDU69513.1"/>
    </source>
</evidence>
<protein>
    <recommendedName>
        <fullName evidence="3">Tetratricopeptide repeat protein</fullName>
    </recommendedName>
</protein>
<proteinExistence type="predicted"/>
<dbReference type="RefSeq" id="WP_286353236.1">
    <property type="nucleotide sequence ID" value="NZ_AP027079.1"/>
</dbReference>